<evidence type="ECO:0000313" key="5">
    <source>
        <dbReference type="EMBL" id="SFO87263.1"/>
    </source>
</evidence>
<protein>
    <submittedName>
        <fullName evidence="5">LuxR family transcriptional regulator</fullName>
    </submittedName>
</protein>
<dbReference type="SMART" id="SM00421">
    <property type="entry name" value="HTH_LUXR"/>
    <property type="match status" value="1"/>
</dbReference>
<evidence type="ECO:0000259" key="4">
    <source>
        <dbReference type="PROSITE" id="PS50043"/>
    </source>
</evidence>
<keyword evidence="6" id="KW-1185">Reference proteome</keyword>
<dbReference type="GO" id="GO:0003677">
    <property type="term" value="F:DNA binding"/>
    <property type="evidence" value="ECO:0007669"/>
    <property type="project" value="UniProtKB-KW"/>
</dbReference>
<dbReference type="EMBL" id="FOXA01000001">
    <property type="protein sequence ID" value="SFO87263.1"/>
    <property type="molecule type" value="Genomic_DNA"/>
</dbReference>
<dbReference type="InterPro" id="IPR036693">
    <property type="entry name" value="TF_LuxR_autoind-bd_dom_sf"/>
</dbReference>
<dbReference type="InterPro" id="IPR000792">
    <property type="entry name" value="Tscrpt_reg_LuxR_C"/>
</dbReference>
<dbReference type="RefSeq" id="WP_177215002.1">
    <property type="nucleotide sequence ID" value="NZ_FOXA01000001.1"/>
</dbReference>
<dbReference type="GO" id="GO:0006355">
    <property type="term" value="P:regulation of DNA-templated transcription"/>
    <property type="evidence" value="ECO:0007669"/>
    <property type="project" value="InterPro"/>
</dbReference>
<dbReference type="STRING" id="441119.SAMN04488047_101259"/>
<keyword evidence="2" id="KW-0238">DNA-binding</keyword>
<keyword evidence="1" id="KW-0805">Transcription regulation</keyword>
<dbReference type="Pfam" id="PF03472">
    <property type="entry name" value="Autoind_bind"/>
    <property type="match status" value="1"/>
</dbReference>
<dbReference type="PANTHER" id="PTHR44688:SF16">
    <property type="entry name" value="DNA-BINDING TRANSCRIPTIONAL ACTIVATOR DEVR_DOSR"/>
    <property type="match status" value="1"/>
</dbReference>
<name>A0A1I5KQV7_9RHOB</name>
<dbReference type="Proteomes" id="UP000199356">
    <property type="component" value="Unassembled WGS sequence"/>
</dbReference>
<dbReference type="Gene3D" id="3.30.450.80">
    <property type="entry name" value="Transcription factor LuxR-like, autoinducer-binding domain"/>
    <property type="match status" value="1"/>
</dbReference>
<dbReference type="InterPro" id="IPR005143">
    <property type="entry name" value="TF_LuxR_autoind-bd_dom"/>
</dbReference>
<sequence>MNEFPIPSERAEILRDFVIRVPETELVQDLRECVETVISAYEIDSVSYLHFDNPATTDHKDRARLVWSVNGPRHWNERYVAESLHVMDPIFEMATIEMRPIRWRDLDPGVGNSLAERAFLSARQKAQLGDGVSIVSFGPQLRSGLFNFGFGDVHEELEPETEAALTAVAQLAHLTYCRLVPDGVSHVARMTPREKQILGLMARGKSNGAIASILSLSPHTIDSRIRGIFDKLDATDRTTAAIKGVATGAAVT</sequence>
<reference evidence="5 6" key="1">
    <citation type="submission" date="2016-10" db="EMBL/GenBank/DDBJ databases">
        <authorList>
            <person name="de Groot N.N."/>
        </authorList>
    </citation>
    <scope>NUCLEOTIDE SEQUENCE [LARGE SCALE GENOMIC DNA]</scope>
    <source>
        <strain evidence="5 6">DSM 19547</strain>
    </source>
</reference>
<evidence type="ECO:0000256" key="2">
    <source>
        <dbReference type="ARBA" id="ARBA00023125"/>
    </source>
</evidence>
<dbReference type="Pfam" id="PF00196">
    <property type="entry name" value="GerE"/>
    <property type="match status" value="1"/>
</dbReference>
<feature type="domain" description="HTH luxR-type" evidence="4">
    <location>
        <begin position="183"/>
        <end position="248"/>
    </location>
</feature>
<evidence type="ECO:0000256" key="1">
    <source>
        <dbReference type="ARBA" id="ARBA00023015"/>
    </source>
</evidence>
<dbReference type="PANTHER" id="PTHR44688">
    <property type="entry name" value="DNA-BINDING TRANSCRIPTIONAL ACTIVATOR DEVR_DOSR"/>
    <property type="match status" value="1"/>
</dbReference>
<keyword evidence="3" id="KW-0804">Transcription</keyword>
<dbReference type="InterPro" id="IPR036388">
    <property type="entry name" value="WH-like_DNA-bd_sf"/>
</dbReference>
<proteinExistence type="predicted"/>
<dbReference type="SUPFAM" id="SSF75516">
    <property type="entry name" value="Pheromone-binding domain of LuxR-like quorum-sensing transcription factors"/>
    <property type="match status" value="1"/>
</dbReference>
<dbReference type="PROSITE" id="PS50043">
    <property type="entry name" value="HTH_LUXR_2"/>
    <property type="match status" value="1"/>
</dbReference>
<organism evidence="5 6">
    <name type="scientific">Tranquillimonas alkanivorans</name>
    <dbReference type="NCBI Taxonomy" id="441119"/>
    <lineage>
        <taxon>Bacteria</taxon>
        <taxon>Pseudomonadati</taxon>
        <taxon>Pseudomonadota</taxon>
        <taxon>Alphaproteobacteria</taxon>
        <taxon>Rhodobacterales</taxon>
        <taxon>Roseobacteraceae</taxon>
        <taxon>Tranquillimonas</taxon>
    </lineage>
</organism>
<dbReference type="Gene3D" id="1.10.10.10">
    <property type="entry name" value="Winged helix-like DNA-binding domain superfamily/Winged helix DNA-binding domain"/>
    <property type="match status" value="1"/>
</dbReference>
<accession>A0A1I5KQV7</accession>
<dbReference type="CDD" id="cd06170">
    <property type="entry name" value="LuxR_C_like"/>
    <property type="match status" value="1"/>
</dbReference>
<dbReference type="InterPro" id="IPR016032">
    <property type="entry name" value="Sig_transdc_resp-reg_C-effctor"/>
</dbReference>
<gene>
    <name evidence="5" type="ORF">SAMN04488047_101259</name>
</gene>
<dbReference type="SUPFAM" id="SSF46894">
    <property type="entry name" value="C-terminal effector domain of the bipartite response regulators"/>
    <property type="match status" value="1"/>
</dbReference>
<evidence type="ECO:0000256" key="3">
    <source>
        <dbReference type="ARBA" id="ARBA00023163"/>
    </source>
</evidence>
<dbReference type="PRINTS" id="PR00038">
    <property type="entry name" value="HTHLUXR"/>
</dbReference>
<dbReference type="AlphaFoldDB" id="A0A1I5KQV7"/>
<evidence type="ECO:0000313" key="6">
    <source>
        <dbReference type="Proteomes" id="UP000199356"/>
    </source>
</evidence>